<name>A0ACC1JAR0_9FUNG</name>
<protein>
    <submittedName>
        <fullName evidence="1">Uncharacterized protein</fullName>
    </submittedName>
</protein>
<comment type="caution">
    <text evidence="1">The sequence shown here is derived from an EMBL/GenBank/DDBJ whole genome shotgun (WGS) entry which is preliminary data.</text>
</comment>
<accession>A0ACC1JAR0</accession>
<evidence type="ECO:0000313" key="1">
    <source>
        <dbReference type="EMBL" id="KAJ1944157.1"/>
    </source>
</evidence>
<reference evidence="1" key="1">
    <citation type="submission" date="2022-07" db="EMBL/GenBank/DDBJ databases">
        <title>Phylogenomic reconstructions and comparative analyses of Kickxellomycotina fungi.</title>
        <authorList>
            <person name="Reynolds N.K."/>
            <person name="Stajich J.E."/>
            <person name="Barry K."/>
            <person name="Grigoriev I.V."/>
            <person name="Crous P."/>
            <person name="Smith M.E."/>
        </authorList>
    </citation>
    <scope>NUCLEOTIDE SEQUENCE</scope>
    <source>
        <strain evidence="1">NRRL 5244</strain>
    </source>
</reference>
<evidence type="ECO:0000313" key="2">
    <source>
        <dbReference type="Proteomes" id="UP001150603"/>
    </source>
</evidence>
<dbReference type="Proteomes" id="UP001150603">
    <property type="component" value="Unassembled WGS sequence"/>
</dbReference>
<proteinExistence type="predicted"/>
<keyword evidence="2" id="KW-1185">Reference proteome</keyword>
<sequence>MTDSSATAVQTTFQHAFGFREQETRGLILNFVEHIWWGARGSAVLESPPGHRGRHDGTTTSHLARDECADLLYQICIKKYDGYRVGDERHVFNPHAVLNFLKAARQAQTPKEVNEQAKQFWASTSESTIIKSIAVQDATDLEEVVGYLLEDYDRRAIEKEEDPFYIESDNEAQSIPPRRALDCDVDEYKQARAVFKDNFRPKLRERVAKACLGDNVLDLLPTKLKSASADTFLQICYTQGYLTPLSSNHVGIPNRDVYDSFLPLLTGVMERSCANSTLYVDSIRDIGLSEGKVAQFATFLDELMNRCIPFGSKDREKDYQRVLQYLLTKPMEHAGYVVKAEDKAEAGSIDLSLTPNNKHSGHGKDIAKKPIIILELKRIVTENKDKYDKDMEKTNRLSVRDRTRKESEAALTQIEDRYMKSLMYNWNPDTLFFKIGVTFWRSRFYLIASKHVRNGPDDADNRWTDIPFTAEDYARYGNKVLNFSIVNGC</sequence>
<organism evidence="1 2">
    <name type="scientific">Linderina macrospora</name>
    <dbReference type="NCBI Taxonomy" id="4868"/>
    <lineage>
        <taxon>Eukaryota</taxon>
        <taxon>Fungi</taxon>
        <taxon>Fungi incertae sedis</taxon>
        <taxon>Zoopagomycota</taxon>
        <taxon>Kickxellomycotina</taxon>
        <taxon>Kickxellomycetes</taxon>
        <taxon>Kickxellales</taxon>
        <taxon>Kickxellaceae</taxon>
        <taxon>Linderina</taxon>
    </lineage>
</organism>
<dbReference type="EMBL" id="JANBPW010001526">
    <property type="protein sequence ID" value="KAJ1944157.1"/>
    <property type="molecule type" value="Genomic_DNA"/>
</dbReference>
<feature type="non-terminal residue" evidence="1">
    <location>
        <position position="489"/>
    </location>
</feature>
<gene>
    <name evidence="1" type="ORF">FBU59_002681</name>
</gene>